<proteinExistence type="predicted"/>
<comment type="caution">
    <text evidence="2">The sequence shown here is derived from an EMBL/GenBank/DDBJ whole genome shotgun (WGS) entry which is preliminary data.</text>
</comment>
<dbReference type="OrthoDB" id="7190810at2"/>
<dbReference type="RefSeq" id="WP_127689033.1">
    <property type="nucleotide sequence ID" value="NZ_RZUL01000001.1"/>
</dbReference>
<feature type="region of interest" description="Disordered" evidence="1">
    <location>
        <begin position="122"/>
        <end position="150"/>
    </location>
</feature>
<organism evidence="2 3">
    <name type="scientific">Sphingobium algorifonticola</name>
    <dbReference type="NCBI Taxonomy" id="2008318"/>
    <lineage>
        <taxon>Bacteria</taxon>
        <taxon>Pseudomonadati</taxon>
        <taxon>Pseudomonadota</taxon>
        <taxon>Alphaproteobacteria</taxon>
        <taxon>Sphingomonadales</taxon>
        <taxon>Sphingomonadaceae</taxon>
        <taxon>Sphingobium</taxon>
    </lineage>
</organism>
<evidence type="ECO:0000313" key="2">
    <source>
        <dbReference type="EMBL" id="RVT43494.1"/>
    </source>
</evidence>
<evidence type="ECO:0000313" key="3">
    <source>
        <dbReference type="Proteomes" id="UP000282977"/>
    </source>
</evidence>
<name>A0A437JC93_9SPHN</name>
<dbReference type="Proteomes" id="UP000282977">
    <property type="component" value="Unassembled WGS sequence"/>
</dbReference>
<gene>
    <name evidence="2" type="ORF">ENE74_02390</name>
</gene>
<protein>
    <recommendedName>
        <fullName evidence="4">Phasin domain-containing protein</fullName>
    </recommendedName>
</protein>
<reference evidence="2 3" key="1">
    <citation type="submission" date="2019-01" db="EMBL/GenBank/DDBJ databases">
        <authorList>
            <person name="Chen W.-M."/>
        </authorList>
    </citation>
    <scope>NUCLEOTIDE SEQUENCE [LARGE SCALE GENOMIC DNA]</scope>
    <source>
        <strain evidence="2 3">TLA-22</strain>
    </source>
</reference>
<evidence type="ECO:0008006" key="4">
    <source>
        <dbReference type="Google" id="ProtNLM"/>
    </source>
</evidence>
<sequence length="150" mass="16168">MMNGFGLWADMLSTWSAMAQGATRMGTLTKDSAFVVDHRTRLMADAMRNPLTGDYAELSMMVPEKVTAFSQAGLAGFQAMTRFQADGFAIWQKMMGIALSGQPMTAAQGMALASQSTRALKRANHASGRTMAPIENGATANARRLRKKAD</sequence>
<evidence type="ECO:0000256" key="1">
    <source>
        <dbReference type="SAM" id="MobiDB-lite"/>
    </source>
</evidence>
<dbReference type="AlphaFoldDB" id="A0A437JC93"/>
<keyword evidence="3" id="KW-1185">Reference proteome</keyword>
<accession>A0A437JC93</accession>
<dbReference type="EMBL" id="RZUL01000001">
    <property type="protein sequence ID" value="RVT43494.1"/>
    <property type="molecule type" value="Genomic_DNA"/>
</dbReference>